<name>A0A1V8RN97_9HYPH</name>
<dbReference type="STRING" id="1873176.BFN67_21045"/>
<dbReference type="EMBL" id="MDET01000025">
    <property type="protein sequence ID" value="OQM74658.1"/>
    <property type="molecule type" value="Genomic_DNA"/>
</dbReference>
<gene>
    <name evidence="2" type="ORF">BFN67_21045</name>
</gene>
<feature type="chain" id="PRO_5012280263" description="Secreted protein" evidence="1">
    <location>
        <begin position="25"/>
        <end position="85"/>
    </location>
</feature>
<evidence type="ECO:0008006" key="4">
    <source>
        <dbReference type="Google" id="ProtNLM"/>
    </source>
</evidence>
<dbReference type="AlphaFoldDB" id="A0A1V8RN97"/>
<evidence type="ECO:0000256" key="1">
    <source>
        <dbReference type="SAM" id="SignalP"/>
    </source>
</evidence>
<comment type="caution">
    <text evidence="2">The sequence shown here is derived from an EMBL/GenBank/DDBJ whole genome shotgun (WGS) entry which is preliminary data.</text>
</comment>
<proteinExistence type="predicted"/>
<dbReference type="Proteomes" id="UP000191905">
    <property type="component" value="Unassembled WGS sequence"/>
</dbReference>
<feature type="signal peptide" evidence="1">
    <location>
        <begin position="1"/>
        <end position="24"/>
    </location>
</feature>
<evidence type="ECO:0000313" key="2">
    <source>
        <dbReference type="EMBL" id="OQM74658.1"/>
    </source>
</evidence>
<protein>
    <recommendedName>
        <fullName evidence="4">Secreted protein</fullName>
    </recommendedName>
</protein>
<evidence type="ECO:0000313" key="3">
    <source>
        <dbReference type="Proteomes" id="UP000191905"/>
    </source>
</evidence>
<sequence>MKQNSLATLFALGVLAALASPALAATTPCETALKELRAAEAKAGLNDADKAKIADLETKGVERCNADDDKRADEFFGQAMKVIGK</sequence>
<accession>A0A1V8RN97</accession>
<keyword evidence="3" id="KW-1185">Reference proteome</keyword>
<keyword evidence="1" id="KW-0732">Signal</keyword>
<organism evidence="2 3">
    <name type="scientific">Manganibacter manganicus</name>
    <dbReference type="NCBI Taxonomy" id="1873176"/>
    <lineage>
        <taxon>Bacteria</taxon>
        <taxon>Pseudomonadati</taxon>
        <taxon>Pseudomonadota</taxon>
        <taxon>Alphaproteobacteria</taxon>
        <taxon>Hyphomicrobiales</taxon>
        <taxon>Phyllobacteriaceae</taxon>
        <taxon>Manganibacter</taxon>
    </lineage>
</organism>
<dbReference type="OrthoDB" id="8397538at2"/>
<reference evidence="2 3" key="1">
    <citation type="journal article" date="2016" name="Int. J. Syst. Evol. Microbiol.">
        <title>Pseudaminobacter manganicus sp. nov., isolated from sludge of a manganese mine.</title>
        <authorList>
            <person name="Li J."/>
            <person name="Huang J."/>
            <person name="Liao S."/>
            <person name="Wang G."/>
        </authorList>
    </citation>
    <scope>NUCLEOTIDE SEQUENCE [LARGE SCALE GENOMIC DNA]</scope>
    <source>
        <strain evidence="2 3">JH-7</strain>
    </source>
</reference>
<dbReference type="RefSeq" id="WP_080920593.1">
    <property type="nucleotide sequence ID" value="NZ_MDET01000025.1"/>
</dbReference>